<comment type="caution">
    <text evidence="1">The sequence shown here is derived from an EMBL/GenBank/DDBJ whole genome shotgun (WGS) entry which is preliminary data.</text>
</comment>
<organism evidence="1 2">
    <name type="scientific">Rhodopseudomonas palustris</name>
    <dbReference type="NCBI Taxonomy" id="1076"/>
    <lineage>
        <taxon>Bacteria</taxon>
        <taxon>Pseudomonadati</taxon>
        <taxon>Pseudomonadota</taxon>
        <taxon>Alphaproteobacteria</taxon>
        <taxon>Hyphomicrobiales</taxon>
        <taxon>Nitrobacteraceae</taxon>
        <taxon>Rhodopseudomonas</taxon>
    </lineage>
</organism>
<evidence type="ECO:0000313" key="1">
    <source>
        <dbReference type="EMBL" id="RJF70885.1"/>
    </source>
</evidence>
<sequence length="204" mass="22316">MAPARTKRGRLSGIDRLPSWADEAKLWAFEQLKERKLSQLDILDGFNERLKVAAFGEGIIRPPQISRSAFNRTAIKVAALSMRLQETREIAAVIAPKLDEAGDNSLTLLVAETLKTLISEMLGNAGELKADGDTAEMLMLTSRALKHAEEAKRISADGRRKIEAEFKAKASKAVDQIAKAKGLTTETIDAIKAKILGIDRHVIS</sequence>
<dbReference type="Pfam" id="PF11985">
    <property type="entry name" value="Phage_Mu_Gp27"/>
    <property type="match status" value="1"/>
</dbReference>
<dbReference type="AlphaFoldDB" id="A0A418V4B3"/>
<evidence type="ECO:0000313" key="2">
    <source>
        <dbReference type="Proteomes" id="UP000285523"/>
    </source>
</evidence>
<proteinExistence type="predicted"/>
<dbReference type="EMBL" id="QYYD01000014">
    <property type="protein sequence ID" value="RJF70885.1"/>
    <property type="molecule type" value="Genomic_DNA"/>
</dbReference>
<accession>A0A418V4B3</accession>
<reference evidence="1 2" key="1">
    <citation type="submission" date="2018-09" db="EMBL/GenBank/DDBJ databases">
        <title>Draft genome sequence of Rhodopseudomonas palustris 2.1.18.</title>
        <authorList>
            <person name="Robertson S.L."/>
            <person name="Meyer T.E."/>
            <person name="Kyndt J.A."/>
        </authorList>
    </citation>
    <scope>NUCLEOTIDE SEQUENCE [LARGE SCALE GENOMIC DNA]</scope>
    <source>
        <strain evidence="1 2">2.1.18</strain>
    </source>
</reference>
<dbReference type="OrthoDB" id="7594814at2"/>
<gene>
    <name evidence="1" type="ORF">D4Q52_14750</name>
</gene>
<dbReference type="InterPro" id="IPR021874">
    <property type="entry name" value="Phage_Mu_Gp27"/>
</dbReference>
<protein>
    <submittedName>
        <fullName evidence="1">DUF3486 family protein</fullName>
    </submittedName>
</protein>
<dbReference type="Proteomes" id="UP000285523">
    <property type="component" value="Unassembled WGS sequence"/>
</dbReference>
<dbReference type="RefSeq" id="WP_119857330.1">
    <property type="nucleotide sequence ID" value="NZ_QYYD01000014.1"/>
</dbReference>
<name>A0A418V4B3_RHOPL</name>